<dbReference type="Proteomes" id="UP000003195">
    <property type="component" value="Unassembled WGS sequence"/>
</dbReference>
<reference evidence="3 4" key="1">
    <citation type="submission" date="2010-08" db="EMBL/GenBank/DDBJ databases">
        <authorList>
            <person name="Weinstock G."/>
            <person name="Sodergren E."/>
            <person name="Clifton S."/>
            <person name="Fulton L."/>
            <person name="Fulton B."/>
            <person name="Courtney L."/>
            <person name="Fronick C."/>
            <person name="Harrison M."/>
            <person name="Strong C."/>
            <person name="Farmer C."/>
            <person name="Delahaunty K."/>
            <person name="Markovic C."/>
            <person name="Hall O."/>
            <person name="Minx P."/>
            <person name="Tomlinson C."/>
            <person name="Mitreva M."/>
            <person name="Hou S."/>
            <person name="Chen J."/>
            <person name="Wollam A."/>
            <person name="Pepin K.H."/>
            <person name="Johnson M."/>
            <person name="Bhonagiri V."/>
            <person name="Zhang X."/>
            <person name="Suruliraj S."/>
            <person name="Warren W."/>
            <person name="Chinwalla A."/>
            <person name="Mardis E.R."/>
            <person name="Wilson R.K."/>
        </authorList>
    </citation>
    <scope>NUCLEOTIDE SEQUENCE [LARGE SCALE GENOMIC DNA]</scope>
    <source>
        <strain evidence="3 4">F0359</strain>
    </source>
</reference>
<feature type="binding site" evidence="2">
    <location>
        <position position="111"/>
    </location>
    <ligand>
        <name>Fe cation</name>
        <dbReference type="ChEBI" id="CHEBI:24875"/>
    </ligand>
</feature>
<keyword evidence="4" id="KW-1185">Reference proteome</keyword>
<comment type="caution">
    <text evidence="3">The sequence shown here is derived from an EMBL/GenBank/DDBJ whole genome shotgun (WGS) entry which is preliminary data.</text>
</comment>
<comment type="cofactor">
    <cofactor evidence="2">
        <name>Fe(2+)</name>
        <dbReference type="ChEBI" id="CHEBI:29033"/>
    </cofactor>
    <text evidence="2">Binds 1 Fe(2+) ion.</text>
</comment>
<evidence type="ECO:0000313" key="4">
    <source>
        <dbReference type="Proteomes" id="UP000003195"/>
    </source>
</evidence>
<dbReference type="Gene3D" id="3.90.45.10">
    <property type="entry name" value="Peptide deformylase"/>
    <property type="match status" value="1"/>
</dbReference>
<dbReference type="AlphaFoldDB" id="E2ZCK4"/>
<comment type="similarity">
    <text evidence="1 2">Belongs to the polypeptide deformylase family.</text>
</comment>
<dbReference type="PANTHER" id="PTHR10458">
    <property type="entry name" value="PEPTIDE DEFORMYLASE"/>
    <property type="match status" value="1"/>
</dbReference>
<dbReference type="Pfam" id="PF01327">
    <property type="entry name" value="Pep_deformylase"/>
    <property type="match status" value="1"/>
</dbReference>
<dbReference type="eggNOG" id="COG0242">
    <property type="taxonomic scope" value="Bacteria"/>
</dbReference>
<dbReference type="PANTHER" id="PTHR10458:SF22">
    <property type="entry name" value="PEPTIDE DEFORMYLASE"/>
    <property type="match status" value="1"/>
</dbReference>
<gene>
    <name evidence="2 3" type="primary">def</name>
    <name evidence="3" type="ORF">HMPREF9429_01376</name>
</gene>
<dbReference type="SUPFAM" id="SSF56420">
    <property type="entry name" value="Peptide deformylase"/>
    <property type="match status" value="1"/>
</dbReference>
<dbReference type="GO" id="GO:0042586">
    <property type="term" value="F:peptide deformylase activity"/>
    <property type="evidence" value="ECO:0007669"/>
    <property type="project" value="UniProtKB-UniRule"/>
</dbReference>
<dbReference type="HOGENOM" id="CLU_061901_4_2_9"/>
<dbReference type="EC" id="3.5.1.88" evidence="2"/>
<evidence type="ECO:0000313" key="3">
    <source>
        <dbReference type="EMBL" id="EFQ04191.1"/>
    </source>
</evidence>
<dbReference type="NCBIfam" id="TIGR00079">
    <property type="entry name" value="pept_deformyl"/>
    <property type="match status" value="1"/>
</dbReference>
<name>E2ZCK4_9FIRM</name>
<protein>
    <recommendedName>
        <fullName evidence="2">Peptide deformylase</fullName>
        <shortName evidence="2">PDF</shortName>
        <ecNumber evidence="2">3.5.1.88</ecNumber>
    </recommendedName>
    <alternativeName>
        <fullName evidence="2">Polypeptide deformylase</fullName>
    </alternativeName>
</protein>
<dbReference type="STRING" id="706434.HMPREF9429_01376"/>
<dbReference type="InterPro" id="IPR036821">
    <property type="entry name" value="Peptide_deformylase_sf"/>
</dbReference>
<keyword evidence="2" id="KW-0648">Protein biosynthesis</keyword>
<keyword evidence="2 3" id="KW-0378">Hydrolase</keyword>
<comment type="catalytic activity">
    <reaction evidence="2">
        <text>N-terminal N-formyl-L-methionyl-[peptide] + H2O = N-terminal L-methionyl-[peptide] + formate</text>
        <dbReference type="Rhea" id="RHEA:24420"/>
        <dbReference type="Rhea" id="RHEA-COMP:10639"/>
        <dbReference type="Rhea" id="RHEA-COMP:10640"/>
        <dbReference type="ChEBI" id="CHEBI:15377"/>
        <dbReference type="ChEBI" id="CHEBI:15740"/>
        <dbReference type="ChEBI" id="CHEBI:49298"/>
        <dbReference type="ChEBI" id="CHEBI:64731"/>
        <dbReference type="EC" id="3.5.1.88"/>
    </reaction>
</comment>
<dbReference type="PRINTS" id="PR01576">
    <property type="entry name" value="PDEFORMYLASE"/>
</dbReference>
<dbReference type="GO" id="GO:0046872">
    <property type="term" value="F:metal ion binding"/>
    <property type="evidence" value="ECO:0007669"/>
    <property type="project" value="UniProtKB-KW"/>
</dbReference>
<dbReference type="NCBIfam" id="NF001159">
    <property type="entry name" value="PRK00150.1-3"/>
    <property type="match status" value="1"/>
</dbReference>
<evidence type="ECO:0000256" key="1">
    <source>
        <dbReference type="ARBA" id="ARBA00010759"/>
    </source>
</evidence>
<accession>E2ZCK4</accession>
<proteinExistence type="inferred from homology"/>
<dbReference type="CDD" id="cd00487">
    <property type="entry name" value="Pep_deformylase"/>
    <property type="match status" value="1"/>
</dbReference>
<feature type="binding site" evidence="2">
    <location>
        <position position="153"/>
    </location>
    <ligand>
        <name>Fe cation</name>
        <dbReference type="ChEBI" id="CHEBI:24875"/>
    </ligand>
</feature>
<organism evidence="3 4">
    <name type="scientific">Megasphaera micronuciformis F0359</name>
    <dbReference type="NCBI Taxonomy" id="706434"/>
    <lineage>
        <taxon>Bacteria</taxon>
        <taxon>Bacillati</taxon>
        <taxon>Bacillota</taxon>
        <taxon>Negativicutes</taxon>
        <taxon>Veillonellales</taxon>
        <taxon>Veillonellaceae</taxon>
        <taxon>Megasphaera</taxon>
    </lineage>
</organism>
<dbReference type="GO" id="GO:0006412">
    <property type="term" value="P:translation"/>
    <property type="evidence" value="ECO:0007669"/>
    <property type="project" value="UniProtKB-UniRule"/>
</dbReference>
<evidence type="ECO:0000256" key="2">
    <source>
        <dbReference type="HAMAP-Rule" id="MF_00163"/>
    </source>
</evidence>
<dbReference type="InterPro" id="IPR023635">
    <property type="entry name" value="Peptide_deformylase"/>
</dbReference>
<sequence>MGYNNGTSMQSIEWNRNKEFACMSALRIVKDGAPVLKKTAAPVKTITKRVKRLLDDMAETMYSAEGVGLAAPQVNESLQIVVLDDGNGLIELINPEILDVSEETEYGPEGCLSVPGIYGDVSRYTKIKVQAKNRFGKTVIYEPEGFLARIFQHEMDHLKGHLFTEKAVNLRKVDES</sequence>
<dbReference type="PIRSF" id="PIRSF004749">
    <property type="entry name" value="Pep_def"/>
    <property type="match status" value="1"/>
</dbReference>
<dbReference type="HAMAP" id="MF_00163">
    <property type="entry name" value="Pep_deformylase"/>
    <property type="match status" value="1"/>
</dbReference>
<feature type="active site" evidence="2">
    <location>
        <position position="154"/>
    </location>
</feature>
<keyword evidence="2" id="KW-0479">Metal-binding</keyword>
<feature type="binding site" evidence="2">
    <location>
        <position position="157"/>
    </location>
    <ligand>
        <name>Fe cation</name>
        <dbReference type="ChEBI" id="CHEBI:24875"/>
    </ligand>
</feature>
<dbReference type="EMBL" id="AECS01000037">
    <property type="protein sequence ID" value="EFQ04191.1"/>
    <property type="molecule type" value="Genomic_DNA"/>
</dbReference>
<comment type="function">
    <text evidence="2">Removes the formyl group from the N-terminal Met of newly synthesized proteins. Requires at least a dipeptide for an efficient rate of reaction. N-terminal L-methionine is a prerequisite for activity but the enzyme has broad specificity at other positions.</text>
</comment>
<keyword evidence="2" id="KW-0408">Iron</keyword>